<feature type="chain" id="PRO_5003389112" evidence="10">
    <location>
        <begin position="21"/>
        <end position="346"/>
    </location>
</feature>
<reference evidence="12 13" key="2">
    <citation type="journal article" date="2012" name="Proc. Natl. Acad. Sci. U.S.A.">
        <title>Antigenic diversity is generated by distinct evolutionary mechanisms in African trypanosome species.</title>
        <authorList>
            <person name="Jackson A.P."/>
            <person name="Berry A."/>
            <person name="Aslett M."/>
            <person name="Allison H.C."/>
            <person name="Burton P."/>
            <person name="Vavrova-Anderson J."/>
            <person name="Brown R."/>
            <person name="Browne H."/>
            <person name="Corton N."/>
            <person name="Hauser H."/>
            <person name="Gamble J."/>
            <person name="Gilderthorp R."/>
            <person name="Marcello L."/>
            <person name="McQuillan J."/>
            <person name="Otto T.D."/>
            <person name="Quail M.A."/>
            <person name="Sanders M.J."/>
            <person name="van Tonder A."/>
            <person name="Ginger M.L."/>
            <person name="Field M.C."/>
            <person name="Barry J.D."/>
            <person name="Hertz-Fowler C."/>
            <person name="Berriman M."/>
        </authorList>
    </citation>
    <scope>NUCLEOTIDE SEQUENCE [LARGE SCALE GENOMIC DNA]</scope>
    <source>
        <strain evidence="12 13">IL3000</strain>
    </source>
</reference>
<evidence type="ECO:0000313" key="12">
    <source>
        <dbReference type="EMBL" id="CCD16388.1"/>
    </source>
</evidence>
<organism evidence="12 13">
    <name type="scientific">Trypanosoma congolense (strain IL3000)</name>
    <dbReference type="NCBI Taxonomy" id="1068625"/>
    <lineage>
        <taxon>Eukaryota</taxon>
        <taxon>Discoba</taxon>
        <taxon>Euglenozoa</taxon>
        <taxon>Kinetoplastea</taxon>
        <taxon>Metakinetoplastina</taxon>
        <taxon>Trypanosomatida</taxon>
        <taxon>Trypanosomatidae</taxon>
        <taxon>Trypanosoma</taxon>
        <taxon>Nannomonas</taxon>
    </lineage>
</organism>
<protein>
    <submittedName>
        <fullName evidence="12">Variant surface glycoprotein</fullName>
    </submittedName>
</protein>
<comment type="caution">
    <text evidence="12">The sequence shown here is derived from an EMBL/GenBank/DDBJ whole genome shotgun (WGS) entry which is preliminary data.</text>
</comment>
<sequence length="346" mass="38199">MMKVLFFVIVVILGVANVSGEKKNDHNHDAHKALCDVMKAAVGRWGDGGQHLSPSLKQALGKTLFGSEEGKGSVETLRSKLPNDYDTEVKEPGSRFLLCGHQPEVVIRKKQTRWPGHSAPHDLLCLCTPGDGGWPLNNGKAEKLCGKEKGALRGEKNEGWSGSKGKGKDQMTATWTNITRECLQGDEKAGDLQKALGDFMEKLKPKLTGVPKSMYQLGEGDSDQYPCSGIKETGICVMYHNNTSPMPWWTNLKNLLDEEEAKKLEQHEKQQRQSEAPKQKTTQKKENQQFPQEPRSAALRSTTPSTEEVEQINPENISAPLATLEDTSGTLLIQPSSWLLFAVVLI</sequence>
<accession>F9WGF2</accession>
<name>F9WGF2_TRYCI</name>
<evidence type="ECO:0000256" key="6">
    <source>
        <dbReference type="ARBA" id="ARBA00023136"/>
    </source>
</evidence>
<evidence type="ECO:0000256" key="4">
    <source>
        <dbReference type="ARBA" id="ARBA00022622"/>
    </source>
</evidence>
<dbReference type="GO" id="GO:0005886">
    <property type="term" value="C:plasma membrane"/>
    <property type="evidence" value="ECO:0007669"/>
    <property type="project" value="UniProtKB-SubCell"/>
</dbReference>
<gene>
    <name evidence="12" type="ORF">TCIL3000_0_13120</name>
</gene>
<dbReference type="Pfam" id="PF13206">
    <property type="entry name" value="VSG_B"/>
    <property type="match status" value="1"/>
</dbReference>
<evidence type="ECO:0000256" key="2">
    <source>
        <dbReference type="ARBA" id="ARBA00004609"/>
    </source>
</evidence>
<feature type="compositionally biased region" description="Basic and acidic residues" evidence="9">
    <location>
        <begin position="264"/>
        <end position="287"/>
    </location>
</feature>
<evidence type="ECO:0000256" key="10">
    <source>
        <dbReference type="SAM" id="SignalP"/>
    </source>
</evidence>
<keyword evidence="4" id="KW-0336">GPI-anchor</keyword>
<evidence type="ECO:0000313" key="13">
    <source>
        <dbReference type="Proteomes" id="UP000000702"/>
    </source>
</evidence>
<feature type="domain" description="Trypanosome variant surface glycoprotein B-type N-terminal" evidence="11">
    <location>
        <begin position="54"/>
        <end position="273"/>
    </location>
</feature>
<proteinExistence type="predicted"/>
<keyword evidence="7" id="KW-0325">Glycoprotein</keyword>
<reference evidence="13" key="1">
    <citation type="submission" date="2011-07" db="EMBL/GenBank/DDBJ databases">
        <title>Divergent evolution of antigenic variation in African trypanosomes.</title>
        <authorList>
            <person name="Jackson A.P."/>
            <person name="Berry A."/>
            <person name="Allison H.C."/>
            <person name="Burton P."/>
            <person name="Anderson J."/>
            <person name="Aslett M."/>
            <person name="Brown R."/>
            <person name="Corton N."/>
            <person name="Harris D."/>
            <person name="Hauser H."/>
            <person name="Gamble J."/>
            <person name="Gilderthorp R."/>
            <person name="McQuillan J."/>
            <person name="Quail M.A."/>
            <person name="Sanders M."/>
            <person name="Van Tonder A."/>
            <person name="Ginger M.L."/>
            <person name="Donelson J.E."/>
            <person name="Field M.C."/>
            <person name="Barry J.D."/>
            <person name="Berriman M."/>
            <person name="Hertz-Fowler C."/>
        </authorList>
    </citation>
    <scope>NUCLEOTIDE SEQUENCE [LARGE SCALE GENOMIC DNA]</scope>
    <source>
        <strain evidence="13">IL3000</strain>
    </source>
</reference>
<feature type="signal peptide" evidence="10">
    <location>
        <begin position="1"/>
        <end position="20"/>
    </location>
</feature>
<evidence type="ECO:0000256" key="9">
    <source>
        <dbReference type="SAM" id="MobiDB-lite"/>
    </source>
</evidence>
<keyword evidence="6" id="KW-0472">Membrane</keyword>
<keyword evidence="3" id="KW-1003">Cell membrane</keyword>
<dbReference type="InterPro" id="IPR025932">
    <property type="entry name" value="Trypano_VSG_B_N_dom"/>
</dbReference>
<evidence type="ECO:0000256" key="5">
    <source>
        <dbReference type="ARBA" id="ARBA00022729"/>
    </source>
</evidence>
<dbReference type="GO" id="GO:0098552">
    <property type="term" value="C:side of membrane"/>
    <property type="evidence" value="ECO:0007669"/>
    <property type="project" value="UniProtKB-KW"/>
</dbReference>
<dbReference type="Proteomes" id="UP000000702">
    <property type="component" value="Unassembled WGS sequence"/>
</dbReference>
<keyword evidence="8" id="KW-0449">Lipoprotein</keyword>
<evidence type="ECO:0000256" key="1">
    <source>
        <dbReference type="ARBA" id="ARBA00002523"/>
    </source>
</evidence>
<dbReference type="VEuPathDB" id="TriTrypDB:TcIL3000_0_13120"/>
<dbReference type="EMBL" id="CAEQ01002266">
    <property type="protein sequence ID" value="CCD16388.1"/>
    <property type="molecule type" value="Genomic_DNA"/>
</dbReference>
<feature type="region of interest" description="Disordered" evidence="9">
    <location>
        <begin position="264"/>
        <end position="314"/>
    </location>
</feature>
<evidence type="ECO:0000256" key="3">
    <source>
        <dbReference type="ARBA" id="ARBA00022475"/>
    </source>
</evidence>
<keyword evidence="5 10" id="KW-0732">Signal</keyword>
<evidence type="ECO:0000259" key="11">
    <source>
        <dbReference type="Pfam" id="PF13206"/>
    </source>
</evidence>
<keyword evidence="13" id="KW-1185">Reference proteome</keyword>
<evidence type="ECO:0000256" key="7">
    <source>
        <dbReference type="ARBA" id="ARBA00023180"/>
    </source>
</evidence>
<comment type="subcellular location">
    <subcellularLocation>
        <location evidence="2">Cell membrane</location>
        <topology evidence="2">Lipid-anchor</topology>
        <topology evidence="2">GPI-anchor</topology>
    </subcellularLocation>
</comment>
<comment type="function">
    <text evidence="1">VSG forms a coat on the surface of the parasite. The trypanosome evades the immune response of the host by expressing a series of antigenically distinct VSGs from an estimated 1000 VSG genes.</text>
</comment>
<dbReference type="AlphaFoldDB" id="F9WGF2"/>
<evidence type="ECO:0000256" key="8">
    <source>
        <dbReference type="ARBA" id="ARBA00023288"/>
    </source>
</evidence>